<comment type="caution">
    <text evidence="2">The sequence shown here is derived from an EMBL/GenBank/DDBJ whole genome shotgun (WGS) entry which is preliminary data.</text>
</comment>
<feature type="signal peptide" evidence="1">
    <location>
        <begin position="1"/>
        <end position="20"/>
    </location>
</feature>
<keyword evidence="2" id="KW-0540">Nuclease</keyword>
<gene>
    <name evidence="2" type="ORF">GGR36_004130</name>
</gene>
<keyword evidence="2" id="KW-0378">Hydrolase</keyword>
<organism evidence="2 3">
    <name type="scientific">Niveibacterium umoris</name>
    <dbReference type="NCBI Taxonomy" id="1193620"/>
    <lineage>
        <taxon>Bacteria</taxon>
        <taxon>Pseudomonadati</taxon>
        <taxon>Pseudomonadota</taxon>
        <taxon>Betaproteobacteria</taxon>
        <taxon>Rhodocyclales</taxon>
        <taxon>Rhodocyclaceae</taxon>
        <taxon>Niveibacterium</taxon>
    </lineage>
</organism>
<feature type="chain" id="PRO_5032308910" evidence="1">
    <location>
        <begin position="21"/>
        <end position="105"/>
    </location>
</feature>
<proteinExistence type="predicted"/>
<dbReference type="Proteomes" id="UP000561045">
    <property type="component" value="Unassembled WGS sequence"/>
</dbReference>
<keyword evidence="3" id="KW-1185">Reference proteome</keyword>
<name>A0A840BQ68_9RHOO</name>
<dbReference type="EMBL" id="JACIET010000004">
    <property type="protein sequence ID" value="MBB4014773.1"/>
    <property type="molecule type" value="Genomic_DNA"/>
</dbReference>
<accession>A0A840BQ68</accession>
<dbReference type="RefSeq" id="WP_183637981.1">
    <property type="nucleotide sequence ID" value="NZ_BAABLE010000024.1"/>
</dbReference>
<dbReference type="AlphaFoldDB" id="A0A840BQ68"/>
<keyword evidence="1" id="KW-0732">Signal</keyword>
<evidence type="ECO:0000313" key="2">
    <source>
        <dbReference type="EMBL" id="MBB4014773.1"/>
    </source>
</evidence>
<evidence type="ECO:0000313" key="3">
    <source>
        <dbReference type="Proteomes" id="UP000561045"/>
    </source>
</evidence>
<keyword evidence="2" id="KW-0269">Exonuclease</keyword>
<protein>
    <submittedName>
        <fullName evidence="2">Exonuclease VII small subunit</fullName>
    </submittedName>
</protein>
<sequence length="105" mass="11508">MKMRHLAAAILALAATGAFAEGTTSVPKHTCVKPDIPGVEPSDAKIRAFKKGFETYRQCIKAYQEDRKAALKAIEVAAKENQEAFNAASEEFNAFVKEFQSSQDK</sequence>
<evidence type="ECO:0000256" key="1">
    <source>
        <dbReference type="SAM" id="SignalP"/>
    </source>
</evidence>
<dbReference type="GO" id="GO:0004527">
    <property type="term" value="F:exonuclease activity"/>
    <property type="evidence" value="ECO:0007669"/>
    <property type="project" value="UniProtKB-KW"/>
</dbReference>
<reference evidence="2 3" key="1">
    <citation type="submission" date="2020-08" db="EMBL/GenBank/DDBJ databases">
        <title>Genomic Encyclopedia of Type Strains, Phase IV (KMG-IV): sequencing the most valuable type-strain genomes for metagenomic binning, comparative biology and taxonomic classification.</title>
        <authorList>
            <person name="Goeker M."/>
        </authorList>
    </citation>
    <scope>NUCLEOTIDE SEQUENCE [LARGE SCALE GENOMIC DNA]</scope>
    <source>
        <strain evidence="2 3">DSM 106739</strain>
    </source>
</reference>